<protein>
    <submittedName>
        <fullName evidence="4">DUF630 domain-containing protein</fullName>
    </submittedName>
</protein>
<keyword evidence="3" id="KW-1185">Reference proteome</keyword>
<dbReference type="AlphaFoldDB" id="A0A183STY2"/>
<gene>
    <name evidence="2" type="ORF">SSLN_LOCUS7680</name>
</gene>
<evidence type="ECO:0000313" key="3">
    <source>
        <dbReference type="Proteomes" id="UP000275846"/>
    </source>
</evidence>
<proteinExistence type="predicted"/>
<dbReference type="OrthoDB" id="10405065at2759"/>
<dbReference type="EMBL" id="UYSU01034256">
    <property type="protein sequence ID" value="VDL94065.1"/>
    <property type="molecule type" value="Genomic_DNA"/>
</dbReference>
<name>A0A183STY2_SCHSO</name>
<dbReference type="Proteomes" id="UP000275846">
    <property type="component" value="Unassembled WGS sequence"/>
</dbReference>
<evidence type="ECO:0000256" key="1">
    <source>
        <dbReference type="SAM" id="MobiDB-lite"/>
    </source>
</evidence>
<dbReference type="WBParaSite" id="SSLN_0000797001-mRNA-1">
    <property type="protein sequence ID" value="SSLN_0000797001-mRNA-1"/>
    <property type="gene ID" value="SSLN_0000797001"/>
</dbReference>
<accession>A0A183STY2</accession>
<evidence type="ECO:0000313" key="4">
    <source>
        <dbReference type="WBParaSite" id="SSLN_0000797001-mRNA-1"/>
    </source>
</evidence>
<sequence>MVLTTCAAEDIQGGGLVPAVLHGGVRVGDWTCAVEDCQRELAGFQKTKKVLSNLFGKHKKARQQTSIPPLHPHSKKRAETISDTPSPVAVESIMSTSCHAALPNEGTGPS</sequence>
<feature type="region of interest" description="Disordered" evidence="1">
    <location>
        <begin position="58"/>
        <end position="88"/>
    </location>
</feature>
<evidence type="ECO:0000313" key="2">
    <source>
        <dbReference type="EMBL" id="VDL94065.1"/>
    </source>
</evidence>
<reference evidence="2 3" key="2">
    <citation type="submission" date="2018-11" db="EMBL/GenBank/DDBJ databases">
        <authorList>
            <consortium name="Pathogen Informatics"/>
        </authorList>
    </citation>
    <scope>NUCLEOTIDE SEQUENCE [LARGE SCALE GENOMIC DNA]</scope>
    <source>
        <strain evidence="2 3">NST_G2</strain>
    </source>
</reference>
<organism evidence="4">
    <name type="scientific">Schistocephalus solidus</name>
    <name type="common">Tapeworm</name>
    <dbReference type="NCBI Taxonomy" id="70667"/>
    <lineage>
        <taxon>Eukaryota</taxon>
        <taxon>Metazoa</taxon>
        <taxon>Spiralia</taxon>
        <taxon>Lophotrochozoa</taxon>
        <taxon>Platyhelminthes</taxon>
        <taxon>Cestoda</taxon>
        <taxon>Eucestoda</taxon>
        <taxon>Diphyllobothriidea</taxon>
        <taxon>Diphyllobothriidae</taxon>
        <taxon>Schistocephalus</taxon>
    </lineage>
</organism>
<reference evidence="4" key="1">
    <citation type="submission" date="2016-06" db="UniProtKB">
        <authorList>
            <consortium name="WormBaseParasite"/>
        </authorList>
    </citation>
    <scope>IDENTIFICATION</scope>
</reference>